<accession>A0ABV6ECN7</accession>
<keyword evidence="3" id="KW-0010">Activator</keyword>
<evidence type="ECO:0000256" key="3">
    <source>
        <dbReference type="ARBA" id="ARBA00023159"/>
    </source>
</evidence>
<dbReference type="CDD" id="cd06170">
    <property type="entry name" value="LuxR_C_like"/>
    <property type="match status" value="1"/>
</dbReference>
<keyword evidence="4" id="KW-0804">Transcription</keyword>
<organism evidence="6 7">
    <name type="scientific">Serratia aquatilis</name>
    <dbReference type="NCBI Taxonomy" id="1737515"/>
    <lineage>
        <taxon>Bacteria</taxon>
        <taxon>Pseudomonadati</taxon>
        <taxon>Pseudomonadota</taxon>
        <taxon>Gammaproteobacteria</taxon>
        <taxon>Enterobacterales</taxon>
        <taxon>Yersiniaceae</taxon>
        <taxon>Serratia</taxon>
    </lineage>
</organism>
<dbReference type="InterPro" id="IPR036388">
    <property type="entry name" value="WH-like_DNA-bd_sf"/>
</dbReference>
<evidence type="ECO:0000259" key="5">
    <source>
        <dbReference type="PROSITE" id="PS50043"/>
    </source>
</evidence>
<evidence type="ECO:0000256" key="2">
    <source>
        <dbReference type="ARBA" id="ARBA00023125"/>
    </source>
</evidence>
<proteinExistence type="predicted"/>
<dbReference type="InterPro" id="IPR000792">
    <property type="entry name" value="Tscrpt_reg_LuxR_C"/>
</dbReference>
<evidence type="ECO:0000313" key="6">
    <source>
        <dbReference type="EMBL" id="MFC0226706.1"/>
    </source>
</evidence>
<keyword evidence="7" id="KW-1185">Reference proteome</keyword>
<dbReference type="RefSeq" id="WP_380675053.1">
    <property type="nucleotide sequence ID" value="NZ_JBHLXG010000008.1"/>
</dbReference>
<reference evidence="6 7" key="1">
    <citation type="submission" date="2024-09" db="EMBL/GenBank/DDBJ databases">
        <authorList>
            <person name="Sun Q."/>
            <person name="Mori K."/>
        </authorList>
    </citation>
    <scope>NUCLEOTIDE SEQUENCE [LARGE SCALE GENOMIC DNA]</scope>
    <source>
        <strain evidence="6 7">CCM 8626</strain>
    </source>
</reference>
<dbReference type="SUPFAM" id="SSF46894">
    <property type="entry name" value="C-terminal effector domain of the bipartite response regulators"/>
    <property type="match status" value="1"/>
</dbReference>
<dbReference type="EMBL" id="JBHLXG010000008">
    <property type="protein sequence ID" value="MFC0226706.1"/>
    <property type="molecule type" value="Genomic_DNA"/>
</dbReference>
<comment type="caution">
    <text evidence="6">The sequence shown here is derived from an EMBL/GenBank/DDBJ whole genome shotgun (WGS) entry which is preliminary data.</text>
</comment>
<dbReference type="PANTHER" id="PTHR44688">
    <property type="entry name" value="DNA-BINDING TRANSCRIPTIONAL ACTIVATOR DEVR_DOSR"/>
    <property type="match status" value="1"/>
</dbReference>
<evidence type="ECO:0000313" key="7">
    <source>
        <dbReference type="Proteomes" id="UP001589792"/>
    </source>
</evidence>
<dbReference type="SMART" id="SM00421">
    <property type="entry name" value="HTH_LUXR"/>
    <property type="match status" value="1"/>
</dbReference>
<name>A0ABV6ECN7_9GAMM</name>
<evidence type="ECO:0000256" key="4">
    <source>
        <dbReference type="ARBA" id="ARBA00023163"/>
    </source>
</evidence>
<feature type="domain" description="HTH luxR-type" evidence="5">
    <location>
        <begin position="13"/>
        <end position="78"/>
    </location>
</feature>
<dbReference type="Gene3D" id="1.10.10.10">
    <property type="entry name" value="Winged helix-like DNA-binding domain superfamily/Winged helix DNA-binding domain"/>
    <property type="match status" value="1"/>
</dbReference>
<sequence length="84" mass="9791">MLSCNRVISKDCHVCSQHRLTQRETEVLRLMAKEYCVTAISNILRKSIKTVSSQKKSAMNKLRISNNRDLYAFLRKNSELLRYG</sequence>
<dbReference type="Pfam" id="PF00196">
    <property type="entry name" value="GerE"/>
    <property type="match status" value="1"/>
</dbReference>
<evidence type="ECO:0000256" key="1">
    <source>
        <dbReference type="ARBA" id="ARBA00023015"/>
    </source>
</evidence>
<dbReference type="PANTHER" id="PTHR44688:SF16">
    <property type="entry name" value="DNA-BINDING TRANSCRIPTIONAL ACTIVATOR DEVR_DOSR"/>
    <property type="match status" value="1"/>
</dbReference>
<gene>
    <name evidence="6" type="ORF">ACFFJ3_09380</name>
</gene>
<dbReference type="PROSITE" id="PS50043">
    <property type="entry name" value="HTH_LUXR_2"/>
    <property type="match status" value="1"/>
</dbReference>
<keyword evidence="1" id="KW-0805">Transcription regulation</keyword>
<protein>
    <submittedName>
        <fullName evidence="6">LuxR C-terminal-related transcriptional regulator</fullName>
    </submittedName>
</protein>
<dbReference type="Proteomes" id="UP001589792">
    <property type="component" value="Unassembled WGS sequence"/>
</dbReference>
<dbReference type="InterPro" id="IPR016032">
    <property type="entry name" value="Sig_transdc_resp-reg_C-effctor"/>
</dbReference>
<keyword evidence="2" id="KW-0238">DNA-binding</keyword>